<accession>A0A0F9M8W5</accession>
<evidence type="ECO:0000313" key="1">
    <source>
        <dbReference type="EMBL" id="KKN02149.1"/>
    </source>
</evidence>
<organism evidence="1">
    <name type="scientific">marine sediment metagenome</name>
    <dbReference type="NCBI Taxonomy" id="412755"/>
    <lineage>
        <taxon>unclassified sequences</taxon>
        <taxon>metagenomes</taxon>
        <taxon>ecological metagenomes</taxon>
    </lineage>
</organism>
<reference evidence="1" key="1">
    <citation type="journal article" date="2015" name="Nature">
        <title>Complex archaea that bridge the gap between prokaryotes and eukaryotes.</title>
        <authorList>
            <person name="Spang A."/>
            <person name="Saw J.H."/>
            <person name="Jorgensen S.L."/>
            <person name="Zaremba-Niedzwiedzka K."/>
            <person name="Martijn J."/>
            <person name="Lind A.E."/>
            <person name="van Eijk R."/>
            <person name="Schleper C."/>
            <person name="Guy L."/>
            <person name="Ettema T.J."/>
        </authorList>
    </citation>
    <scope>NUCLEOTIDE SEQUENCE</scope>
</reference>
<name>A0A0F9M8W5_9ZZZZ</name>
<evidence type="ECO:0008006" key="2">
    <source>
        <dbReference type="Google" id="ProtNLM"/>
    </source>
</evidence>
<dbReference type="AlphaFoldDB" id="A0A0F9M8W5"/>
<dbReference type="EMBL" id="LAZR01005179">
    <property type="protein sequence ID" value="KKN02149.1"/>
    <property type="molecule type" value="Genomic_DNA"/>
</dbReference>
<proteinExistence type="predicted"/>
<sequence length="44" mass="5167">MLILFLSVLPASEVEKKIFEFDIEGRILKPFNLDDLKIIDDFLK</sequence>
<protein>
    <recommendedName>
        <fullName evidence="2">Response regulatory domain-containing protein</fullName>
    </recommendedName>
</protein>
<gene>
    <name evidence="1" type="ORF">LCGC14_1120560</name>
</gene>
<comment type="caution">
    <text evidence="1">The sequence shown here is derived from an EMBL/GenBank/DDBJ whole genome shotgun (WGS) entry which is preliminary data.</text>
</comment>